<dbReference type="InParanoid" id="G3I9X4"/>
<name>G3I9X4_CRIGR</name>
<evidence type="ECO:0000313" key="2">
    <source>
        <dbReference type="EMBL" id="EGW00167.1"/>
    </source>
</evidence>
<dbReference type="EMBL" id="JH001652">
    <property type="protein sequence ID" value="EGW00167.1"/>
    <property type="molecule type" value="Genomic_DNA"/>
</dbReference>
<dbReference type="AlphaFoldDB" id="G3I9X4"/>
<feature type="compositionally biased region" description="Basic and acidic residues" evidence="1">
    <location>
        <begin position="42"/>
        <end position="54"/>
    </location>
</feature>
<accession>G3I9X4</accession>
<dbReference type="Proteomes" id="UP000001075">
    <property type="component" value="Unassembled WGS sequence"/>
</dbReference>
<sequence length="88" mass="9849">MEELTSLRQAERGRLVVQLRCGDRLGFLGLGQERGLPFRGHGTREVARGQRPEPRCSGQEESGRNCRELRCGRLKSASQPPCPRGIFT</sequence>
<protein>
    <submittedName>
        <fullName evidence="2">Uncharacterized protein</fullName>
    </submittedName>
</protein>
<gene>
    <name evidence="2" type="ORF">I79_020384</name>
</gene>
<reference evidence="3" key="1">
    <citation type="journal article" date="2011" name="Nat. Biotechnol.">
        <title>The genomic sequence of the Chinese hamster ovary (CHO)-K1 cell line.</title>
        <authorList>
            <person name="Xu X."/>
            <person name="Nagarajan H."/>
            <person name="Lewis N.E."/>
            <person name="Pan S."/>
            <person name="Cai Z."/>
            <person name="Liu X."/>
            <person name="Chen W."/>
            <person name="Xie M."/>
            <person name="Wang W."/>
            <person name="Hammond S."/>
            <person name="Andersen M.R."/>
            <person name="Neff N."/>
            <person name="Passarelli B."/>
            <person name="Koh W."/>
            <person name="Fan H.C."/>
            <person name="Wang J."/>
            <person name="Gui Y."/>
            <person name="Lee K.H."/>
            <person name="Betenbaugh M.J."/>
            <person name="Quake S.R."/>
            <person name="Famili I."/>
            <person name="Palsson B.O."/>
            <person name="Wang J."/>
        </authorList>
    </citation>
    <scope>NUCLEOTIDE SEQUENCE [LARGE SCALE GENOMIC DNA]</scope>
    <source>
        <strain evidence="3">CHO K1 cell line</strain>
    </source>
</reference>
<evidence type="ECO:0000313" key="3">
    <source>
        <dbReference type="Proteomes" id="UP000001075"/>
    </source>
</evidence>
<organism evidence="2 3">
    <name type="scientific">Cricetulus griseus</name>
    <name type="common">Chinese hamster</name>
    <name type="synonym">Cricetulus barabensis griseus</name>
    <dbReference type="NCBI Taxonomy" id="10029"/>
    <lineage>
        <taxon>Eukaryota</taxon>
        <taxon>Metazoa</taxon>
        <taxon>Chordata</taxon>
        <taxon>Craniata</taxon>
        <taxon>Vertebrata</taxon>
        <taxon>Euteleostomi</taxon>
        <taxon>Mammalia</taxon>
        <taxon>Eutheria</taxon>
        <taxon>Euarchontoglires</taxon>
        <taxon>Glires</taxon>
        <taxon>Rodentia</taxon>
        <taxon>Myomorpha</taxon>
        <taxon>Muroidea</taxon>
        <taxon>Cricetidae</taxon>
        <taxon>Cricetinae</taxon>
        <taxon>Cricetulus</taxon>
    </lineage>
</organism>
<proteinExistence type="predicted"/>
<feature type="region of interest" description="Disordered" evidence="1">
    <location>
        <begin position="38"/>
        <end position="62"/>
    </location>
</feature>
<evidence type="ECO:0000256" key="1">
    <source>
        <dbReference type="SAM" id="MobiDB-lite"/>
    </source>
</evidence>